<dbReference type="InterPro" id="IPR003961">
    <property type="entry name" value="FN3_dom"/>
</dbReference>
<dbReference type="GO" id="GO:0004896">
    <property type="term" value="F:cytokine receptor activity"/>
    <property type="evidence" value="ECO:0007669"/>
    <property type="project" value="TreeGrafter"/>
</dbReference>
<dbReference type="InterPro" id="IPR036116">
    <property type="entry name" value="FN3_sf"/>
</dbReference>
<dbReference type="SUPFAM" id="SSF49265">
    <property type="entry name" value="Fibronectin type III"/>
    <property type="match status" value="2"/>
</dbReference>
<feature type="chain" id="PRO_5019750969" evidence="2">
    <location>
        <begin position="20"/>
        <end position="586"/>
    </location>
</feature>
<accession>A0A498LUH7</accession>
<evidence type="ECO:0000313" key="3">
    <source>
        <dbReference type="EMBL" id="RXN09057.1"/>
    </source>
</evidence>
<reference evidence="3 4" key="1">
    <citation type="submission" date="2018-03" db="EMBL/GenBank/DDBJ databases">
        <title>Draft genome sequence of Rohu Carp (Labeo rohita).</title>
        <authorList>
            <person name="Das P."/>
            <person name="Kushwaha B."/>
            <person name="Joshi C.G."/>
            <person name="Kumar D."/>
            <person name="Nagpure N.S."/>
            <person name="Sahoo L."/>
            <person name="Das S.P."/>
            <person name="Bit A."/>
            <person name="Patnaik S."/>
            <person name="Meher P.K."/>
            <person name="Jayasankar P."/>
            <person name="Koringa P.G."/>
            <person name="Patel N.V."/>
            <person name="Hinsu A.T."/>
            <person name="Kumar R."/>
            <person name="Pandey M."/>
            <person name="Agarwal S."/>
            <person name="Srivastava S."/>
            <person name="Singh M."/>
            <person name="Iquebal M.A."/>
            <person name="Jaiswal S."/>
            <person name="Angadi U.B."/>
            <person name="Kumar N."/>
            <person name="Raza M."/>
            <person name="Shah T.M."/>
            <person name="Rai A."/>
            <person name="Jena J.K."/>
        </authorList>
    </citation>
    <scope>NUCLEOTIDE SEQUENCE [LARGE SCALE GENOMIC DNA]</scope>
    <source>
        <strain evidence="3">DASCIFA01</strain>
        <tissue evidence="3">Testis</tissue>
    </source>
</reference>
<feature type="transmembrane region" description="Helical" evidence="1">
    <location>
        <begin position="438"/>
        <end position="460"/>
    </location>
</feature>
<keyword evidence="3" id="KW-0675">Receptor</keyword>
<dbReference type="PANTHER" id="PTHR20859">
    <property type="entry name" value="INTERFERON/INTERLEUKIN RECEPTOR"/>
    <property type="match status" value="1"/>
</dbReference>
<dbReference type="STRING" id="84645.A0A498LUH7"/>
<evidence type="ECO:0000256" key="2">
    <source>
        <dbReference type="SAM" id="SignalP"/>
    </source>
</evidence>
<dbReference type="CDD" id="cd00063">
    <property type="entry name" value="FN3"/>
    <property type="match status" value="1"/>
</dbReference>
<keyword evidence="4" id="KW-1185">Reference proteome</keyword>
<gene>
    <name evidence="3" type="ORF">ROHU_011199</name>
</gene>
<keyword evidence="1" id="KW-0812">Transmembrane</keyword>
<dbReference type="Proteomes" id="UP000290572">
    <property type="component" value="Unassembled WGS sequence"/>
</dbReference>
<dbReference type="GO" id="GO:0005886">
    <property type="term" value="C:plasma membrane"/>
    <property type="evidence" value="ECO:0007669"/>
    <property type="project" value="TreeGrafter"/>
</dbReference>
<dbReference type="AlphaFoldDB" id="A0A498LUH7"/>
<dbReference type="PANTHER" id="PTHR20859:SF87">
    <property type="entry name" value="CYTOKINE RECEPTOR FAMILY MEMBER B13-RELATED"/>
    <property type="match status" value="1"/>
</dbReference>
<dbReference type="InterPro" id="IPR013783">
    <property type="entry name" value="Ig-like_fold"/>
</dbReference>
<protein>
    <submittedName>
        <fullName evidence="3">Interferon gamma receptor 1</fullName>
    </submittedName>
</protein>
<evidence type="ECO:0000313" key="4">
    <source>
        <dbReference type="Proteomes" id="UP000290572"/>
    </source>
</evidence>
<organism evidence="3 4">
    <name type="scientific">Labeo rohita</name>
    <name type="common">Indian major carp</name>
    <name type="synonym">Cyprinus rohita</name>
    <dbReference type="NCBI Taxonomy" id="84645"/>
    <lineage>
        <taxon>Eukaryota</taxon>
        <taxon>Metazoa</taxon>
        <taxon>Chordata</taxon>
        <taxon>Craniata</taxon>
        <taxon>Vertebrata</taxon>
        <taxon>Euteleostomi</taxon>
        <taxon>Actinopterygii</taxon>
        <taxon>Neopterygii</taxon>
        <taxon>Teleostei</taxon>
        <taxon>Ostariophysi</taxon>
        <taxon>Cypriniformes</taxon>
        <taxon>Cyprinidae</taxon>
        <taxon>Labeoninae</taxon>
        <taxon>Labeonini</taxon>
        <taxon>Labeo</taxon>
    </lineage>
</organism>
<dbReference type="Gene3D" id="2.60.40.10">
    <property type="entry name" value="Immunoglobulins"/>
    <property type="match status" value="4"/>
</dbReference>
<keyword evidence="1" id="KW-1133">Transmembrane helix</keyword>
<feature type="signal peptide" evidence="2">
    <location>
        <begin position="1"/>
        <end position="19"/>
    </location>
</feature>
<proteinExistence type="predicted"/>
<name>A0A498LUH7_LABRO</name>
<dbReference type="EMBL" id="QBIY01013293">
    <property type="protein sequence ID" value="RXN09057.1"/>
    <property type="molecule type" value="Genomic_DNA"/>
</dbReference>
<keyword evidence="1" id="KW-0472">Membrane</keyword>
<dbReference type="InterPro" id="IPR050650">
    <property type="entry name" value="Type-II_Cytokine-TF_Rcpt"/>
</dbReference>
<sequence>MVECLCLCALDLCFAGAVSLPSPANVSIQCDSYGAEVRWKYPDLSQDIQFQVKVNDELKRNSNITQKLTRNLHLNISSMMFNAQFNRYYVTVMAVRGEEKSKPTTSKIFSYNENSASEIKCYLDFPEVELSPKDGKLHVQFANPLQLYRNSPAVRNLNDNLKYCIETEGESEICDICEINQNTCETSVVFSERRGEYCISLTGMVMQRLFNEKSSCFTGDIRSSVSLPSPANVSIQCDSYGVEVRWKYPDLSQDVQFQVEVIDDLKKNSNITQKRTKDLHLNISSMMFNAQFNRYYVTVMAVRGGEESKPTTSKIFSYNENSANEIKCYLDFPEVELSPKDGKLHVQFANPLQLYRNSPALRNLNDNLKYCIETEEEENETCGRCDITQKICEKSIVFSGHRGEYCISLTGTAGQRKFNEKSSCFTGDIRSYPSITVYLYPVLGVVLTLLFITAIIMLLVTKDKATIKKQVSDMMEAMGFLVWPNINPPPLLPPDREKMDSNVYMEPMISPEEQKVYEITDNATAYSDTKDIGSGNSEFKNYGANDLVDDEPYNLSEGYDCPHAPRQEMSSGDMVDAMDLNCFLEL</sequence>
<comment type="caution">
    <text evidence="3">The sequence shown here is derived from an EMBL/GenBank/DDBJ whole genome shotgun (WGS) entry which is preliminary data.</text>
</comment>
<evidence type="ECO:0000256" key="1">
    <source>
        <dbReference type="SAM" id="Phobius"/>
    </source>
</evidence>
<keyword evidence="2" id="KW-0732">Signal</keyword>